<keyword evidence="2" id="KW-1185">Reference proteome</keyword>
<reference evidence="1" key="1">
    <citation type="submission" date="2021-01" db="EMBL/GenBank/DDBJ databases">
        <authorList>
            <person name="Zahm M."/>
            <person name="Roques C."/>
            <person name="Cabau C."/>
            <person name="Klopp C."/>
            <person name="Donnadieu C."/>
            <person name="Jouanno E."/>
            <person name="Lampietro C."/>
            <person name="Louis A."/>
            <person name="Herpin A."/>
            <person name="Echchiki A."/>
            <person name="Berthelot C."/>
            <person name="Parey E."/>
            <person name="Roest-Crollius H."/>
            <person name="Braasch I."/>
            <person name="Postlethwait J."/>
            <person name="Bobe J."/>
            <person name="Montfort J."/>
            <person name="Bouchez O."/>
            <person name="Begum T."/>
            <person name="Mejri S."/>
            <person name="Adams A."/>
            <person name="Chen W.-J."/>
            <person name="Guiguen Y."/>
        </authorList>
    </citation>
    <scope>NUCLEOTIDE SEQUENCE</scope>
    <source>
        <tissue evidence="1">Blood</tissue>
    </source>
</reference>
<protein>
    <submittedName>
        <fullName evidence="1">Uncharacterized protein</fullName>
    </submittedName>
</protein>
<name>A0A8T3DXL0_9TELE</name>
<dbReference type="EMBL" id="JAERUA010000005">
    <property type="protein sequence ID" value="KAI1899388.1"/>
    <property type="molecule type" value="Genomic_DNA"/>
</dbReference>
<evidence type="ECO:0000313" key="1">
    <source>
        <dbReference type="EMBL" id="KAI1899388.1"/>
    </source>
</evidence>
<dbReference type="AlphaFoldDB" id="A0A8T3DXL0"/>
<comment type="caution">
    <text evidence="1">The sequence shown here is derived from an EMBL/GenBank/DDBJ whole genome shotgun (WGS) entry which is preliminary data.</text>
</comment>
<proteinExistence type="predicted"/>
<sequence>MDRQDSLEYRDLQVLKETEGYQESKAAKETLAVKEHVDFQDLLVQLVKRGTHDQKICVEAQDFRGYKGKRGSQELQLGQAGSLVAWGPWPSSAMLHGSANL</sequence>
<organism evidence="1 2">
    <name type="scientific">Albula goreensis</name>
    <dbReference type="NCBI Taxonomy" id="1534307"/>
    <lineage>
        <taxon>Eukaryota</taxon>
        <taxon>Metazoa</taxon>
        <taxon>Chordata</taxon>
        <taxon>Craniata</taxon>
        <taxon>Vertebrata</taxon>
        <taxon>Euteleostomi</taxon>
        <taxon>Actinopterygii</taxon>
        <taxon>Neopterygii</taxon>
        <taxon>Teleostei</taxon>
        <taxon>Albuliformes</taxon>
        <taxon>Albulidae</taxon>
        <taxon>Albula</taxon>
    </lineage>
</organism>
<dbReference type="Proteomes" id="UP000829720">
    <property type="component" value="Unassembled WGS sequence"/>
</dbReference>
<gene>
    <name evidence="1" type="ORF">AGOR_G00061260</name>
</gene>
<accession>A0A8T3DXL0</accession>
<evidence type="ECO:0000313" key="2">
    <source>
        <dbReference type="Proteomes" id="UP000829720"/>
    </source>
</evidence>